<accession>A0A2P5KB21</accession>
<feature type="region of interest" description="Disordered" evidence="1">
    <location>
        <begin position="86"/>
        <end position="118"/>
    </location>
</feature>
<dbReference type="AlphaFoldDB" id="A0A2P5KB21"/>
<name>A0A2P5KB21_9BURK</name>
<sequence>MPFDLVFEQRKRNRAVLKDARTASESVHVNAALKDLAASGWLIRALRYRIIQCVAVMLVGAAGACGGGGGGKSDDDRVQRVVVKEADGEREWARSPMDPVQGQHTGTTVGSPAPTTNSAHTTNIINITNVGRFYATDGTVEIGNLNHGRGRKRRSIWRTGHSVSEAVVNDLDVGVGVGEHEARISDVGVQTEPEPAAQVAHVGVQTKPEPAAQVADVGVQTKPESAAQVADVGVQTEPEPAAQVAHVGVQTEPEPVAQITHAGVQTELMEAHEAQGQYVGSLWGNYDFTALVTPAGKFYAIYAYGDDIGEAVVGDLDMGNGGTGILYLKERLAIKVKLSTSADFDRSLPSRAGSAVVSVLANQFPRCQSIVTQADKLLFNPQSLHIVASADGLPPFQFRGNADIALYTKPTVSKVVGRYKGMSSKRDYLVNEINMPVILEMTIDGRGRITGREGYCSFVGRIVPREWGNAYDIEIGFADDIMCSYQNSTVRGVGFYIEKECRLRAIMQTSCKGGMLFNMTRADARPGGSPS</sequence>
<keyword evidence="3" id="KW-1185">Reference proteome</keyword>
<comment type="caution">
    <text evidence="2">The sequence shown here is derived from an EMBL/GenBank/DDBJ whole genome shotgun (WGS) entry which is preliminary data.</text>
</comment>
<evidence type="ECO:0000313" key="2">
    <source>
        <dbReference type="EMBL" id="PPB83904.1"/>
    </source>
</evidence>
<protein>
    <submittedName>
        <fullName evidence="2">Uncharacterized protein</fullName>
    </submittedName>
</protein>
<gene>
    <name evidence="2" type="ORF">B0O95_10587</name>
</gene>
<reference evidence="2 3" key="1">
    <citation type="submission" date="2018-01" db="EMBL/GenBank/DDBJ databases">
        <title>Genomic Encyclopedia of Type Strains, Phase III (KMG-III): the genomes of soil and plant-associated and newly described type strains.</title>
        <authorList>
            <person name="Whitman W."/>
        </authorList>
    </citation>
    <scope>NUCLEOTIDE SEQUENCE [LARGE SCALE GENOMIC DNA]</scope>
    <source>
        <strain evidence="2 3">HKI456</strain>
    </source>
</reference>
<feature type="compositionally biased region" description="Polar residues" evidence="1">
    <location>
        <begin position="102"/>
        <end position="118"/>
    </location>
</feature>
<dbReference type="EMBL" id="PRDW01000005">
    <property type="protein sequence ID" value="PPB83904.1"/>
    <property type="molecule type" value="Genomic_DNA"/>
</dbReference>
<organism evidence="2 3">
    <name type="scientific">Mycetohabitans endofungorum</name>
    <dbReference type="NCBI Taxonomy" id="417203"/>
    <lineage>
        <taxon>Bacteria</taxon>
        <taxon>Pseudomonadati</taxon>
        <taxon>Pseudomonadota</taxon>
        <taxon>Betaproteobacteria</taxon>
        <taxon>Burkholderiales</taxon>
        <taxon>Burkholderiaceae</taxon>
        <taxon>Mycetohabitans</taxon>
    </lineage>
</organism>
<dbReference type="Proteomes" id="UP000243096">
    <property type="component" value="Unassembled WGS sequence"/>
</dbReference>
<evidence type="ECO:0000256" key="1">
    <source>
        <dbReference type="SAM" id="MobiDB-lite"/>
    </source>
</evidence>
<evidence type="ECO:0000313" key="3">
    <source>
        <dbReference type="Proteomes" id="UP000243096"/>
    </source>
</evidence>
<proteinExistence type="predicted"/>